<evidence type="ECO:0000256" key="4">
    <source>
        <dbReference type="ARBA" id="ARBA00023157"/>
    </source>
</evidence>
<sequence>MNYFILILVAALLILDVDCKKDAYPLKKDGCTYDCWRNAYCDQVCKDLKAEGGYCYAWRLFCWCTGLPDNVRSHNEATCRSKSKN</sequence>
<dbReference type="InterPro" id="IPR002061">
    <property type="entry name" value="Scorpion_toxinL/defensin"/>
</dbReference>
<dbReference type="Pfam" id="PF00537">
    <property type="entry name" value="Toxin_3"/>
    <property type="match status" value="1"/>
</dbReference>
<dbReference type="InterPro" id="IPR036574">
    <property type="entry name" value="Scorpion_toxin-like_sf"/>
</dbReference>
<evidence type="ECO:0000256" key="2">
    <source>
        <dbReference type="ARBA" id="ARBA00022525"/>
    </source>
</evidence>
<dbReference type="InterPro" id="IPR018218">
    <property type="entry name" value="Scorpion_toxinL"/>
</dbReference>
<keyword evidence="4" id="KW-1015">Disulfide bond</keyword>
<evidence type="ECO:0000259" key="6">
    <source>
        <dbReference type="PROSITE" id="PS51863"/>
    </source>
</evidence>
<dbReference type="AlphaFoldDB" id="A0A2I9LPA5"/>
<organism evidence="7">
    <name type="scientific">Centruroides hentzi</name>
    <dbReference type="NCBI Taxonomy" id="88313"/>
    <lineage>
        <taxon>Eukaryota</taxon>
        <taxon>Metazoa</taxon>
        <taxon>Ecdysozoa</taxon>
        <taxon>Arthropoda</taxon>
        <taxon>Chelicerata</taxon>
        <taxon>Arachnida</taxon>
        <taxon>Scorpiones</taxon>
        <taxon>Buthida</taxon>
        <taxon>Buthoidea</taxon>
        <taxon>Buthidae</taxon>
        <taxon>Centruroides</taxon>
    </lineage>
</organism>
<dbReference type="PROSITE" id="PS51863">
    <property type="entry name" value="LCN_CSAB"/>
    <property type="match status" value="1"/>
</dbReference>
<dbReference type="PRINTS" id="PR00285">
    <property type="entry name" value="SCORPNTOXIN"/>
</dbReference>
<dbReference type="InterPro" id="IPR003614">
    <property type="entry name" value="Knottins"/>
</dbReference>
<keyword evidence="2" id="KW-0964">Secreted</keyword>
<evidence type="ECO:0000256" key="3">
    <source>
        <dbReference type="ARBA" id="ARBA00022656"/>
    </source>
</evidence>
<feature type="domain" description="LCN-type CS-alpha/beta" evidence="6">
    <location>
        <begin position="21"/>
        <end position="80"/>
    </location>
</feature>
<dbReference type="EMBL" id="GFWZ01000218">
    <property type="protein sequence ID" value="MBW20208.1"/>
    <property type="molecule type" value="Transcribed_RNA"/>
</dbReference>
<keyword evidence="3" id="KW-0800">Toxin</keyword>
<evidence type="ECO:0000313" key="7">
    <source>
        <dbReference type="EMBL" id="MBW20208.1"/>
    </source>
</evidence>
<reference evidence="7" key="1">
    <citation type="journal article" date="2017" name="Toxicon">
        <title>Venom-gland transcriptomics and venom proteomics of the Hentz striped scorpion (Centruroides hentzi; Buthidae) reveal high toxin diversity in a harmless member of a lethal family.</title>
        <authorList>
            <person name="Ward M.J."/>
            <person name="Ellsworth S.A."/>
            <person name="Rokyta D.R."/>
        </authorList>
    </citation>
    <scope>NUCLEOTIDE SEQUENCE</scope>
    <source>
        <tissue evidence="7">Venom gland</tissue>
    </source>
</reference>
<dbReference type="GO" id="GO:0006952">
    <property type="term" value="P:defense response"/>
    <property type="evidence" value="ECO:0007669"/>
    <property type="project" value="InterPro"/>
</dbReference>
<evidence type="ECO:0000256" key="1">
    <source>
        <dbReference type="ARBA" id="ARBA00004613"/>
    </source>
</evidence>
<dbReference type="Gene3D" id="3.30.30.10">
    <property type="entry name" value="Knottin, scorpion toxin-like"/>
    <property type="match status" value="1"/>
</dbReference>
<dbReference type="SMART" id="SM00505">
    <property type="entry name" value="Knot1"/>
    <property type="match status" value="1"/>
</dbReference>
<feature type="signal peptide" evidence="5">
    <location>
        <begin position="1"/>
        <end position="19"/>
    </location>
</feature>
<dbReference type="InterPro" id="IPR044062">
    <property type="entry name" value="LCN-type_CS_alpha_beta_dom"/>
</dbReference>
<dbReference type="GO" id="GO:0019871">
    <property type="term" value="F:sodium channel inhibitor activity"/>
    <property type="evidence" value="ECO:0007669"/>
    <property type="project" value="InterPro"/>
</dbReference>
<accession>A0A2I9LPA5</accession>
<proteinExistence type="predicted"/>
<dbReference type="SUPFAM" id="SSF57095">
    <property type="entry name" value="Scorpion toxin-like"/>
    <property type="match status" value="1"/>
</dbReference>
<protein>
    <submittedName>
        <fullName evidence="7">NaTx</fullName>
    </submittedName>
</protein>
<feature type="chain" id="PRO_5014356979" evidence="5">
    <location>
        <begin position="20"/>
        <end position="85"/>
    </location>
</feature>
<dbReference type="CDD" id="cd23106">
    <property type="entry name" value="neurotoxins_LC_scorpion"/>
    <property type="match status" value="1"/>
</dbReference>
<dbReference type="GO" id="GO:0090729">
    <property type="term" value="F:toxin activity"/>
    <property type="evidence" value="ECO:0007669"/>
    <property type="project" value="UniProtKB-KW"/>
</dbReference>
<evidence type="ECO:0000256" key="5">
    <source>
        <dbReference type="SAM" id="SignalP"/>
    </source>
</evidence>
<comment type="subcellular location">
    <subcellularLocation>
        <location evidence="1">Secreted</location>
    </subcellularLocation>
</comment>
<keyword evidence="5" id="KW-0732">Signal</keyword>
<dbReference type="GO" id="GO:0005576">
    <property type="term" value="C:extracellular region"/>
    <property type="evidence" value="ECO:0007669"/>
    <property type="project" value="UniProtKB-SubCell"/>
</dbReference>
<name>A0A2I9LPA5_9SCOR</name>